<sequence length="211" mass="23275">MSYFYSFTKSVKHWYIPLILGILLIICGIAVFAAPFRAYTTLSLLFALSFLMSGLLDIFFALQNRQALGGWGWYLASGIVSLLMGAYLFANPVVSAFILPFIVGFTLLFRSFQLLGFSFEVKEAGVLNWGNLALLSTLGIIVSFLLIANPIFTGISLMVLIALTFIFSGVASIVLSFNLKKIKGSSEKLSDELKSKIENLKREIKDALSDK</sequence>
<feature type="transmembrane region" description="Helical" evidence="2">
    <location>
        <begin position="154"/>
        <end position="179"/>
    </location>
</feature>
<feature type="transmembrane region" description="Helical" evidence="2">
    <location>
        <begin position="71"/>
        <end position="90"/>
    </location>
</feature>
<comment type="caution">
    <text evidence="3">The sequence shown here is derived from an EMBL/GenBank/DDBJ whole genome shotgun (WGS) entry which is preliminary data.</text>
</comment>
<keyword evidence="1" id="KW-0175">Coiled coil</keyword>
<dbReference type="PANTHER" id="PTHR34989:SF1">
    <property type="entry name" value="PROTEIN HDED"/>
    <property type="match status" value="1"/>
</dbReference>
<evidence type="ECO:0000256" key="2">
    <source>
        <dbReference type="SAM" id="Phobius"/>
    </source>
</evidence>
<keyword evidence="2" id="KW-1133">Transmembrane helix</keyword>
<evidence type="ECO:0000313" key="3">
    <source>
        <dbReference type="EMBL" id="MBI1645509.1"/>
    </source>
</evidence>
<evidence type="ECO:0000313" key="4">
    <source>
        <dbReference type="Proteomes" id="UP000641139"/>
    </source>
</evidence>
<gene>
    <name evidence="3" type="ORF">I7X30_00310</name>
</gene>
<dbReference type="Pfam" id="PF03729">
    <property type="entry name" value="DUF308"/>
    <property type="match status" value="2"/>
</dbReference>
<keyword evidence="2" id="KW-0472">Membrane</keyword>
<name>A0ABS0SJQ5_9FLAO</name>
<feature type="transmembrane region" description="Helical" evidence="2">
    <location>
        <begin position="14"/>
        <end position="36"/>
    </location>
</feature>
<feature type="transmembrane region" description="Helical" evidence="2">
    <location>
        <begin position="96"/>
        <end position="117"/>
    </location>
</feature>
<dbReference type="PANTHER" id="PTHR34989">
    <property type="entry name" value="PROTEIN HDED"/>
    <property type="match status" value="1"/>
</dbReference>
<dbReference type="InterPro" id="IPR005325">
    <property type="entry name" value="DUF308_memb"/>
</dbReference>
<evidence type="ECO:0000256" key="1">
    <source>
        <dbReference type="SAM" id="Coils"/>
    </source>
</evidence>
<organism evidence="3 4">
    <name type="scientific">Capnocytophaga periodontitidis</name>
    <dbReference type="NCBI Taxonomy" id="2795027"/>
    <lineage>
        <taxon>Bacteria</taxon>
        <taxon>Pseudomonadati</taxon>
        <taxon>Bacteroidota</taxon>
        <taxon>Flavobacteriia</taxon>
        <taxon>Flavobacteriales</taxon>
        <taxon>Flavobacteriaceae</taxon>
        <taxon>Capnocytophaga</taxon>
    </lineage>
</organism>
<proteinExistence type="predicted"/>
<keyword evidence="4" id="KW-1185">Reference proteome</keyword>
<dbReference type="Proteomes" id="UP000641139">
    <property type="component" value="Unassembled WGS sequence"/>
</dbReference>
<keyword evidence="2" id="KW-0812">Transmembrane</keyword>
<dbReference type="InterPro" id="IPR052712">
    <property type="entry name" value="Acid_resist_chaperone_HdeD"/>
</dbReference>
<feature type="coiled-coil region" evidence="1">
    <location>
        <begin position="183"/>
        <end position="210"/>
    </location>
</feature>
<feature type="transmembrane region" description="Helical" evidence="2">
    <location>
        <begin position="129"/>
        <end position="148"/>
    </location>
</feature>
<dbReference type="EMBL" id="JAEFDC010000001">
    <property type="protein sequence ID" value="MBI1645509.1"/>
    <property type="molecule type" value="Genomic_DNA"/>
</dbReference>
<reference evidence="3 4" key="1">
    <citation type="journal article" date="2021" name="Int. J. Syst. Evol. Microbiol.">
        <title>Capnocytophaga periodontitidis sp. nov., isolated from subgingival plaque of periodontitis patient.</title>
        <authorList>
            <person name="Zhang Y."/>
            <person name="Qiao D."/>
            <person name="Shi W."/>
            <person name="Wu D."/>
            <person name="Cai M."/>
        </authorList>
    </citation>
    <scope>NUCLEOTIDE SEQUENCE [LARGE SCALE GENOMIC DNA]</scope>
    <source>
        <strain evidence="3 4">051621</strain>
    </source>
</reference>
<dbReference type="RefSeq" id="WP_009414391.1">
    <property type="nucleotide sequence ID" value="NZ_JAEFDC010000001.1"/>
</dbReference>
<accession>A0ABS0SJQ5</accession>
<feature type="transmembrane region" description="Helical" evidence="2">
    <location>
        <begin position="42"/>
        <end position="62"/>
    </location>
</feature>
<protein>
    <submittedName>
        <fullName evidence="3">DUF308 domain-containing protein</fullName>
    </submittedName>
</protein>